<evidence type="ECO:0000256" key="1">
    <source>
        <dbReference type="PROSITE-ProRule" id="PRU10141"/>
    </source>
</evidence>
<gene>
    <name evidence="5" type="primary">pknB_3</name>
    <name evidence="5" type="ORF">ERS852450_01269</name>
</gene>
<dbReference type="InterPro" id="IPR000719">
    <property type="entry name" value="Prot_kinase_dom"/>
</dbReference>
<feature type="binding site" evidence="1">
    <location>
        <position position="81"/>
    </location>
    <ligand>
        <name>ATP</name>
        <dbReference type="ChEBI" id="CHEBI:30616"/>
    </ligand>
</feature>
<dbReference type="EMBL" id="CYZL01000009">
    <property type="protein sequence ID" value="CUO15767.1"/>
    <property type="molecule type" value="Genomic_DNA"/>
</dbReference>
<dbReference type="RefSeq" id="WP_055298451.1">
    <property type="nucleotide sequence ID" value="NZ_BLYK01000001.1"/>
</dbReference>
<dbReference type="Gene3D" id="1.10.510.10">
    <property type="entry name" value="Transferase(Phosphotransferase) domain 1"/>
    <property type="match status" value="1"/>
</dbReference>
<dbReference type="SMART" id="SM00240">
    <property type="entry name" value="FHA"/>
    <property type="match status" value="1"/>
</dbReference>
<reference evidence="5 6" key="1">
    <citation type="submission" date="2015-09" db="EMBL/GenBank/DDBJ databases">
        <authorList>
            <consortium name="Pathogen Informatics"/>
        </authorList>
    </citation>
    <scope>NUCLEOTIDE SEQUENCE [LARGE SCALE GENOMIC DNA]</scope>
    <source>
        <strain evidence="5 6">2789STDY5834835</strain>
    </source>
</reference>
<proteinExistence type="predicted"/>
<dbReference type="PANTHER" id="PTHR24361">
    <property type="entry name" value="MITOGEN-ACTIVATED KINASE KINASE KINASE"/>
    <property type="match status" value="1"/>
</dbReference>
<dbReference type="GO" id="GO:0005524">
    <property type="term" value="F:ATP binding"/>
    <property type="evidence" value="ECO:0007669"/>
    <property type="project" value="UniProtKB-UniRule"/>
</dbReference>
<dbReference type="PROSITE" id="PS50011">
    <property type="entry name" value="PROTEIN_KINASE_DOM"/>
    <property type="match status" value="1"/>
</dbReference>
<dbReference type="GO" id="GO:0004674">
    <property type="term" value="F:protein serine/threonine kinase activity"/>
    <property type="evidence" value="ECO:0007669"/>
    <property type="project" value="UniProtKB-EC"/>
</dbReference>
<dbReference type="InterPro" id="IPR017441">
    <property type="entry name" value="Protein_kinase_ATP_BS"/>
</dbReference>
<dbReference type="Pfam" id="PF00498">
    <property type="entry name" value="FHA"/>
    <property type="match status" value="1"/>
</dbReference>
<protein>
    <submittedName>
        <fullName evidence="5">Serine/threonine-protein kinase pknB</fullName>
        <ecNumber evidence="5">2.7.11.1</ecNumber>
    </submittedName>
</protein>
<evidence type="ECO:0000256" key="2">
    <source>
        <dbReference type="SAM" id="MobiDB-lite"/>
    </source>
</evidence>
<keyword evidence="5" id="KW-0808">Transferase</keyword>
<dbReference type="Proteomes" id="UP000095679">
    <property type="component" value="Unassembled WGS sequence"/>
</dbReference>
<dbReference type="InterPro" id="IPR011009">
    <property type="entry name" value="Kinase-like_dom_sf"/>
</dbReference>
<evidence type="ECO:0000313" key="5">
    <source>
        <dbReference type="EMBL" id="CUO15767.1"/>
    </source>
</evidence>
<feature type="domain" description="Protein kinase" evidence="4">
    <location>
        <begin position="52"/>
        <end position="333"/>
    </location>
</feature>
<keyword evidence="1" id="KW-0067">ATP-binding</keyword>
<dbReference type="PROSITE" id="PS50006">
    <property type="entry name" value="FHA_DOMAIN"/>
    <property type="match status" value="1"/>
</dbReference>
<name>A0A174CRY1_9FIRM</name>
<keyword evidence="1" id="KW-0547">Nucleotide-binding</keyword>
<organism evidence="5 6">
    <name type="scientific">Anaerobutyricum hallii</name>
    <dbReference type="NCBI Taxonomy" id="39488"/>
    <lineage>
        <taxon>Bacteria</taxon>
        <taxon>Bacillati</taxon>
        <taxon>Bacillota</taxon>
        <taxon>Clostridia</taxon>
        <taxon>Lachnospirales</taxon>
        <taxon>Lachnospiraceae</taxon>
        <taxon>Anaerobutyricum</taxon>
    </lineage>
</organism>
<evidence type="ECO:0000259" key="4">
    <source>
        <dbReference type="PROSITE" id="PS50011"/>
    </source>
</evidence>
<dbReference type="Gene3D" id="2.60.200.20">
    <property type="match status" value="1"/>
</dbReference>
<dbReference type="InterPro" id="IPR000253">
    <property type="entry name" value="FHA_dom"/>
</dbReference>
<dbReference type="SUPFAM" id="SSF49879">
    <property type="entry name" value="SMAD/FHA domain"/>
    <property type="match status" value="1"/>
</dbReference>
<sequence length="482" mass="54160">MTSENVTIKKEYCPNCFNAIGSMRPCPYCGNEQFDRKNPLALPVNVVLKNRYVVGRMLGAGGFGITYKCYDLKERKICAIKEYAPSTSATRLSDSLTLTATSVSRQEIFEHGREKFLGEAATLSQLQDIPDVVKIWDCFEMNGTAYFVMEFLSGSTLNGIKKAYGGRIEYSVAYGIILQAAESLGKIHEEGNIFHRDISPENIMVTADLEVKIIDFGTAKYINNQKSQTLSVVLKPGYAPPEQYSTTSKQGAFTDVYALASTFYYVLTGKKIPAAPDRLVNEDFVPLEDYDFLGEQYAGLTLVLKDALRTSVKKRIQTMEEFASRLKSFHSSITGQKSDSSFVHSEERTVLDEGDGKKRDNKKIESSKKITRIYPYLEGKTDPIYGYRYYIPLNTMVTVGRSKESNIVINMGVIGRKHLEVFYDTDSGLFFLMDNHSVNHTYINNKLCEPEVIYPVKPGSYLRLAGNSCVFQLGVVNEEYRG</sequence>
<dbReference type="AlphaFoldDB" id="A0A174CRY1"/>
<dbReference type="PROSITE" id="PS00107">
    <property type="entry name" value="PROTEIN_KINASE_ATP"/>
    <property type="match status" value="1"/>
</dbReference>
<evidence type="ECO:0000313" key="6">
    <source>
        <dbReference type="Proteomes" id="UP000095679"/>
    </source>
</evidence>
<dbReference type="SUPFAM" id="SSF56112">
    <property type="entry name" value="Protein kinase-like (PK-like)"/>
    <property type="match status" value="1"/>
</dbReference>
<evidence type="ECO:0000259" key="3">
    <source>
        <dbReference type="PROSITE" id="PS50006"/>
    </source>
</evidence>
<dbReference type="GO" id="GO:0005737">
    <property type="term" value="C:cytoplasm"/>
    <property type="evidence" value="ECO:0007669"/>
    <property type="project" value="TreeGrafter"/>
</dbReference>
<dbReference type="Pfam" id="PF00069">
    <property type="entry name" value="Pkinase"/>
    <property type="match status" value="1"/>
</dbReference>
<dbReference type="PROSITE" id="PS00109">
    <property type="entry name" value="PROTEIN_KINASE_TYR"/>
    <property type="match status" value="1"/>
</dbReference>
<keyword evidence="5" id="KW-0418">Kinase</keyword>
<dbReference type="EC" id="2.7.11.1" evidence="5"/>
<feature type="region of interest" description="Disordered" evidence="2">
    <location>
        <begin position="344"/>
        <end position="363"/>
    </location>
</feature>
<dbReference type="Gene3D" id="3.30.200.20">
    <property type="entry name" value="Phosphorylase Kinase, domain 1"/>
    <property type="match status" value="1"/>
</dbReference>
<dbReference type="InterPro" id="IPR053235">
    <property type="entry name" value="Ser_Thr_kinase"/>
</dbReference>
<accession>A0A174CRY1</accession>
<dbReference type="CDD" id="cd00060">
    <property type="entry name" value="FHA"/>
    <property type="match status" value="1"/>
</dbReference>
<dbReference type="InterPro" id="IPR008266">
    <property type="entry name" value="Tyr_kinase_AS"/>
</dbReference>
<dbReference type="InterPro" id="IPR008984">
    <property type="entry name" value="SMAD_FHA_dom_sf"/>
</dbReference>
<feature type="domain" description="FHA" evidence="3">
    <location>
        <begin position="397"/>
        <end position="448"/>
    </location>
</feature>
<dbReference type="CDD" id="cd14014">
    <property type="entry name" value="STKc_PknB_like"/>
    <property type="match status" value="1"/>
</dbReference>